<feature type="region of interest" description="Disordered" evidence="1">
    <location>
        <begin position="27"/>
        <end position="116"/>
    </location>
</feature>
<gene>
    <name evidence="2" type="ORF">E2C01_008341</name>
</gene>
<name>A0A5B7D2K0_PORTR</name>
<reference evidence="2 3" key="1">
    <citation type="submission" date="2019-05" db="EMBL/GenBank/DDBJ databases">
        <title>Another draft genome of Portunus trituberculatus and its Hox gene families provides insights of decapod evolution.</title>
        <authorList>
            <person name="Jeong J.-H."/>
            <person name="Song I."/>
            <person name="Kim S."/>
            <person name="Choi T."/>
            <person name="Kim D."/>
            <person name="Ryu S."/>
            <person name="Kim W."/>
        </authorList>
    </citation>
    <scope>NUCLEOTIDE SEQUENCE [LARGE SCALE GENOMIC DNA]</scope>
    <source>
        <tissue evidence="2">Muscle</tissue>
    </source>
</reference>
<keyword evidence="3" id="KW-1185">Reference proteome</keyword>
<sequence length="170" mass="17921">MRHEPARRGGAGPEWLIVGHGCTVSQARRSAVDAGLSSQPRQRTRAGRGAGQSSHAPPRPPRPSGEERGATKREEQRRETTTGGRREAGEELAEASPPLAAAVGPSAGLGVPSGPLGILEEANIGGVVEQRGVSLWWVEVARRVAADRPSRQEFFCLAGGPLDSPRQTRG</sequence>
<proteinExistence type="predicted"/>
<protein>
    <submittedName>
        <fullName evidence="2">Uncharacterized protein</fullName>
    </submittedName>
</protein>
<dbReference type="AlphaFoldDB" id="A0A5B7D2K0"/>
<accession>A0A5B7D2K0</accession>
<evidence type="ECO:0000313" key="3">
    <source>
        <dbReference type="Proteomes" id="UP000324222"/>
    </source>
</evidence>
<dbReference type="Proteomes" id="UP000324222">
    <property type="component" value="Unassembled WGS sequence"/>
</dbReference>
<organism evidence="2 3">
    <name type="scientific">Portunus trituberculatus</name>
    <name type="common">Swimming crab</name>
    <name type="synonym">Neptunus trituberculatus</name>
    <dbReference type="NCBI Taxonomy" id="210409"/>
    <lineage>
        <taxon>Eukaryota</taxon>
        <taxon>Metazoa</taxon>
        <taxon>Ecdysozoa</taxon>
        <taxon>Arthropoda</taxon>
        <taxon>Crustacea</taxon>
        <taxon>Multicrustacea</taxon>
        <taxon>Malacostraca</taxon>
        <taxon>Eumalacostraca</taxon>
        <taxon>Eucarida</taxon>
        <taxon>Decapoda</taxon>
        <taxon>Pleocyemata</taxon>
        <taxon>Brachyura</taxon>
        <taxon>Eubrachyura</taxon>
        <taxon>Portunoidea</taxon>
        <taxon>Portunidae</taxon>
        <taxon>Portuninae</taxon>
        <taxon>Portunus</taxon>
    </lineage>
</organism>
<evidence type="ECO:0000256" key="1">
    <source>
        <dbReference type="SAM" id="MobiDB-lite"/>
    </source>
</evidence>
<evidence type="ECO:0000313" key="2">
    <source>
        <dbReference type="EMBL" id="MPC15545.1"/>
    </source>
</evidence>
<comment type="caution">
    <text evidence="2">The sequence shown here is derived from an EMBL/GenBank/DDBJ whole genome shotgun (WGS) entry which is preliminary data.</text>
</comment>
<feature type="compositionally biased region" description="Basic and acidic residues" evidence="1">
    <location>
        <begin position="64"/>
        <end position="89"/>
    </location>
</feature>
<dbReference type="EMBL" id="VSRR010000435">
    <property type="protein sequence ID" value="MPC15545.1"/>
    <property type="molecule type" value="Genomic_DNA"/>
</dbReference>